<organism evidence="9 10">
    <name type="scientific">Byssochlamys spectabilis</name>
    <name type="common">Paecilomyces variotii</name>
    <dbReference type="NCBI Taxonomy" id="264951"/>
    <lineage>
        <taxon>Eukaryota</taxon>
        <taxon>Fungi</taxon>
        <taxon>Dikarya</taxon>
        <taxon>Ascomycota</taxon>
        <taxon>Pezizomycotina</taxon>
        <taxon>Eurotiomycetes</taxon>
        <taxon>Eurotiomycetidae</taxon>
        <taxon>Eurotiales</taxon>
        <taxon>Thermoascaceae</taxon>
        <taxon>Paecilomyces</taxon>
    </lineage>
</organism>
<evidence type="ECO:0000256" key="3">
    <source>
        <dbReference type="ARBA" id="ARBA00023002"/>
    </source>
</evidence>
<feature type="domain" description="Pyrroline-5-carboxylate reductase dimerisation" evidence="8">
    <location>
        <begin position="208"/>
        <end position="309"/>
    </location>
</feature>
<dbReference type="InterPro" id="IPR036291">
    <property type="entry name" value="NAD(P)-bd_dom_sf"/>
</dbReference>
<evidence type="ECO:0000259" key="8">
    <source>
        <dbReference type="Pfam" id="PF14748"/>
    </source>
</evidence>
<evidence type="ECO:0000256" key="1">
    <source>
        <dbReference type="ARBA" id="ARBA00005525"/>
    </source>
</evidence>
<proteinExistence type="inferred from homology"/>
<dbReference type="InterPro" id="IPR029036">
    <property type="entry name" value="P5CR_dimer"/>
</dbReference>
<protein>
    <recommendedName>
        <fullName evidence="5">Pyrroline-5-carboxylate reductase</fullName>
        <ecNumber evidence="5">1.5.1.2</ecNumber>
    </recommendedName>
</protein>
<name>A0A443I260_BYSSP</name>
<dbReference type="SUPFAM" id="SSF48179">
    <property type="entry name" value="6-phosphogluconate dehydrogenase C-terminal domain-like"/>
    <property type="match status" value="1"/>
</dbReference>
<dbReference type="InterPro" id="IPR000304">
    <property type="entry name" value="Pyrroline-COOH_reductase"/>
</dbReference>
<sequence length="322" mass="33793">MSTSTTSNGSGNSEMTLTFLGCGNLGIAILGGVLAAVTEAKKNPNQAQSSSEDLPSQTPTKFIACVRRSAKRVQDAVSAYPDFPVKILQNDNVTGVKEGDVIILGCKPYMVKDILDVPGMREALKGKLLISILAGVPEKQIEDVLYPDDSIPAENRCRVVRAMPNTAAFVRESMTVIGIQNPPLPDDLNKLVTWIFTRIGRVVQLPPSNMDACTALAGSSPALLALALEGIADGAVAMGIPRAEAQLMAAQVMKGTAGLVLNGEHPAILKEKVSSPGGCTIGGLLVLEENAVRGSYARSIREATVVASQLGQGVKNVNGTRF</sequence>
<feature type="binding site" evidence="4">
    <location>
        <begin position="20"/>
        <end position="25"/>
    </location>
    <ligand>
        <name>NADP(+)</name>
        <dbReference type="ChEBI" id="CHEBI:58349"/>
    </ligand>
</feature>
<comment type="caution">
    <text evidence="9">The sequence shown here is derived from an EMBL/GenBank/DDBJ whole genome shotgun (WGS) entry which is preliminary data.</text>
</comment>
<evidence type="ECO:0000256" key="5">
    <source>
        <dbReference type="RuleBase" id="RU003903"/>
    </source>
</evidence>
<evidence type="ECO:0000313" key="10">
    <source>
        <dbReference type="Proteomes" id="UP000283841"/>
    </source>
</evidence>
<evidence type="ECO:0000256" key="2">
    <source>
        <dbReference type="ARBA" id="ARBA00022857"/>
    </source>
</evidence>
<evidence type="ECO:0000313" key="9">
    <source>
        <dbReference type="EMBL" id="RWQ98136.1"/>
    </source>
</evidence>
<comment type="pathway">
    <text evidence="5">Amino-acid biosynthesis; L-proline biosynthesis; L-proline from L-glutamate 5-semialdehyde: step 1/1.</text>
</comment>
<dbReference type="Proteomes" id="UP000283841">
    <property type="component" value="Unassembled WGS sequence"/>
</dbReference>
<dbReference type="VEuPathDB" id="FungiDB:C8Q69DRAFT_414052"/>
<dbReference type="UniPathway" id="UPA00098">
    <property type="reaction ID" value="UER00361"/>
</dbReference>
<dbReference type="EC" id="1.5.1.2" evidence="5"/>
<keyword evidence="3 5" id="KW-0560">Oxidoreductase</keyword>
<dbReference type="GeneID" id="39597606"/>
<keyword evidence="6" id="KW-0812">Transmembrane</keyword>
<dbReference type="FunFam" id="1.10.3730.10:FF:000001">
    <property type="entry name" value="Pyrroline-5-carboxylate reductase"/>
    <property type="match status" value="1"/>
</dbReference>
<dbReference type="GO" id="GO:0004735">
    <property type="term" value="F:pyrroline-5-carboxylate reductase activity"/>
    <property type="evidence" value="ECO:0007669"/>
    <property type="project" value="UniProtKB-EC"/>
</dbReference>
<keyword evidence="5" id="KW-0641">Proline biosynthesis</keyword>
<evidence type="ECO:0000259" key="7">
    <source>
        <dbReference type="Pfam" id="PF03807"/>
    </source>
</evidence>
<keyword evidence="6" id="KW-0472">Membrane</keyword>
<dbReference type="GO" id="GO:0055129">
    <property type="term" value="P:L-proline biosynthetic process"/>
    <property type="evidence" value="ECO:0007669"/>
    <property type="project" value="UniProtKB-UniPathway"/>
</dbReference>
<comment type="similarity">
    <text evidence="1 5">Belongs to the pyrroline-5-carboxylate reductase family.</text>
</comment>
<feature type="transmembrane region" description="Helical" evidence="6">
    <location>
        <begin position="15"/>
        <end position="37"/>
    </location>
</feature>
<dbReference type="Gene3D" id="3.40.50.720">
    <property type="entry name" value="NAD(P)-binding Rossmann-like Domain"/>
    <property type="match status" value="1"/>
</dbReference>
<keyword evidence="5" id="KW-0028">Amino-acid biosynthesis</keyword>
<keyword evidence="10" id="KW-1185">Reference proteome</keyword>
<feature type="binding site" evidence="4">
    <location>
        <position position="92"/>
    </location>
    <ligand>
        <name>NADPH</name>
        <dbReference type="ChEBI" id="CHEBI:57783"/>
    </ligand>
</feature>
<dbReference type="PANTHER" id="PTHR11645:SF0">
    <property type="entry name" value="PYRROLINE-5-CARBOXYLATE REDUCTASE 3"/>
    <property type="match status" value="1"/>
</dbReference>
<dbReference type="Pfam" id="PF14748">
    <property type="entry name" value="P5CR_dimer"/>
    <property type="match status" value="1"/>
</dbReference>
<dbReference type="InterPro" id="IPR028939">
    <property type="entry name" value="P5C_Rdtase_cat_N"/>
</dbReference>
<dbReference type="HAMAP" id="MF_01925">
    <property type="entry name" value="P5C_reductase"/>
    <property type="match status" value="1"/>
</dbReference>
<dbReference type="PIRSF" id="PIRSF000193">
    <property type="entry name" value="Pyrrol-5-carb_rd"/>
    <property type="match status" value="1"/>
</dbReference>
<dbReference type="RefSeq" id="XP_028487781.1">
    <property type="nucleotide sequence ID" value="XM_028628329.1"/>
</dbReference>
<comment type="catalytic activity">
    <reaction evidence="5">
        <text>L-proline + NADP(+) = (S)-1-pyrroline-5-carboxylate + NADPH + 2 H(+)</text>
        <dbReference type="Rhea" id="RHEA:14109"/>
        <dbReference type="ChEBI" id="CHEBI:15378"/>
        <dbReference type="ChEBI" id="CHEBI:17388"/>
        <dbReference type="ChEBI" id="CHEBI:57783"/>
        <dbReference type="ChEBI" id="CHEBI:58349"/>
        <dbReference type="ChEBI" id="CHEBI:60039"/>
        <dbReference type="EC" id="1.5.1.2"/>
    </reaction>
</comment>
<dbReference type="InterPro" id="IPR008927">
    <property type="entry name" value="6-PGluconate_DH-like_C_sf"/>
</dbReference>
<dbReference type="NCBIfam" id="TIGR00112">
    <property type="entry name" value="proC"/>
    <property type="match status" value="1"/>
</dbReference>
<keyword evidence="2 4" id="KW-0521">NADP</keyword>
<evidence type="ECO:0000256" key="6">
    <source>
        <dbReference type="SAM" id="Phobius"/>
    </source>
</evidence>
<dbReference type="InterPro" id="IPR053790">
    <property type="entry name" value="P5CR-like_CS"/>
</dbReference>
<evidence type="ECO:0000256" key="4">
    <source>
        <dbReference type="PIRSR" id="PIRSR000193-1"/>
    </source>
</evidence>
<dbReference type="PROSITE" id="PS00521">
    <property type="entry name" value="P5CR"/>
    <property type="match status" value="1"/>
</dbReference>
<dbReference type="PANTHER" id="PTHR11645">
    <property type="entry name" value="PYRROLINE-5-CARBOXYLATE REDUCTASE"/>
    <property type="match status" value="1"/>
</dbReference>
<dbReference type="SUPFAM" id="SSF51735">
    <property type="entry name" value="NAD(P)-binding Rossmann-fold domains"/>
    <property type="match status" value="1"/>
</dbReference>
<dbReference type="AlphaFoldDB" id="A0A443I260"/>
<dbReference type="EMBL" id="RCNU01000002">
    <property type="protein sequence ID" value="RWQ98136.1"/>
    <property type="molecule type" value="Genomic_DNA"/>
</dbReference>
<dbReference type="Pfam" id="PF03807">
    <property type="entry name" value="F420_oxidored"/>
    <property type="match status" value="1"/>
</dbReference>
<keyword evidence="6" id="KW-1133">Transmembrane helix</keyword>
<feature type="domain" description="Pyrroline-5-carboxylate reductase catalytic N-terminal" evidence="7">
    <location>
        <begin position="17"/>
        <end position="135"/>
    </location>
</feature>
<dbReference type="STRING" id="264951.A0A443I260"/>
<reference evidence="9 10" key="1">
    <citation type="journal article" date="2018" name="Front. Microbiol.">
        <title>Genomic and genetic insights into a cosmopolitan fungus, Paecilomyces variotii (Eurotiales).</title>
        <authorList>
            <person name="Urquhart A.S."/>
            <person name="Mondo S.J."/>
            <person name="Makela M.R."/>
            <person name="Hane J.K."/>
            <person name="Wiebenga A."/>
            <person name="He G."/>
            <person name="Mihaltcheva S."/>
            <person name="Pangilinan J."/>
            <person name="Lipzen A."/>
            <person name="Barry K."/>
            <person name="de Vries R.P."/>
            <person name="Grigoriev I.V."/>
            <person name="Idnurm A."/>
        </authorList>
    </citation>
    <scope>NUCLEOTIDE SEQUENCE [LARGE SCALE GENOMIC DNA]</scope>
    <source>
        <strain evidence="9 10">CBS 101075</strain>
    </source>
</reference>
<accession>A0A443I260</accession>
<dbReference type="Gene3D" id="1.10.3730.10">
    <property type="entry name" value="ProC C-terminal domain-like"/>
    <property type="match status" value="1"/>
</dbReference>
<gene>
    <name evidence="9" type="ORF">C8Q69DRAFT_414052</name>
</gene>